<dbReference type="InterPro" id="IPR008927">
    <property type="entry name" value="6-PGluconate_DH-like_C_sf"/>
</dbReference>
<evidence type="ECO:0000313" key="4">
    <source>
        <dbReference type="Proteomes" id="UP000244754"/>
    </source>
</evidence>
<evidence type="ECO:0000256" key="1">
    <source>
        <dbReference type="ARBA" id="ARBA00007964"/>
    </source>
</evidence>
<dbReference type="GO" id="GO:0006571">
    <property type="term" value="P:tyrosine biosynthetic process"/>
    <property type="evidence" value="ECO:0007669"/>
    <property type="project" value="InterPro"/>
</dbReference>
<dbReference type="Proteomes" id="UP000244754">
    <property type="component" value="Chromosome"/>
</dbReference>
<name>A0A2S0WBM3_9CORY</name>
<dbReference type="GO" id="GO:0070403">
    <property type="term" value="F:NAD+ binding"/>
    <property type="evidence" value="ECO:0007669"/>
    <property type="project" value="InterPro"/>
</dbReference>
<protein>
    <submittedName>
        <fullName evidence="3">Prephenate dehydrogenase</fullName>
    </submittedName>
</protein>
<dbReference type="Gene3D" id="3.40.50.720">
    <property type="entry name" value="NAD(P)-binding Rossmann-like Domain"/>
    <property type="match status" value="1"/>
</dbReference>
<dbReference type="InterPro" id="IPR046825">
    <property type="entry name" value="PDH_C"/>
</dbReference>
<dbReference type="KEGG" id="clia:C3E79_00620"/>
<dbReference type="PANTHER" id="PTHR21363:SF0">
    <property type="entry name" value="PREPHENATE DEHYDROGENASE [NADP(+)]"/>
    <property type="match status" value="1"/>
</dbReference>
<organism evidence="3 4">
    <name type="scientific">Corynebacterium liangguodongii</name>
    <dbReference type="NCBI Taxonomy" id="2079535"/>
    <lineage>
        <taxon>Bacteria</taxon>
        <taxon>Bacillati</taxon>
        <taxon>Actinomycetota</taxon>
        <taxon>Actinomycetes</taxon>
        <taxon>Mycobacteriales</taxon>
        <taxon>Corynebacteriaceae</taxon>
        <taxon>Corynebacterium</taxon>
    </lineage>
</organism>
<dbReference type="Gene3D" id="1.10.3660.10">
    <property type="entry name" value="6-phosphogluconate dehydrogenase C-terminal like domain"/>
    <property type="match status" value="1"/>
</dbReference>
<dbReference type="OrthoDB" id="9802008at2"/>
<evidence type="ECO:0000256" key="2">
    <source>
        <dbReference type="ARBA" id="ARBA00023002"/>
    </source>
</evidence>
<dbReference type="InterPro" id="IPR046826">
    <property type="entry name" value="PDH_N"/>
</dbReference>
<comment type="similarity">
    <text evidence="1">Belongs to the prephenate/arogenate dehydrogenase family.</text>
</comment>
<gene>
    <name evidence="3" type="ORF">C3E79_00620</name>
</gene>
<dbReference type="NCBIfam" id="NF005108">
    <property type="entry name" value="PRK06545.1-6"/>
    <property type="match status" value="1"/>
</dbReference>
<evidence type="ECO:0000313" key="3">
    <source>
        <dbReference type="EMBL" id="AWB83168.1"/>
    </source>
</evidence>
<keyword evidence="2" id="KW-0560">Oxidoreductase</keyword>
<dbReference type="EMBL" id="CP026948">
    <property type="protein sequence ID" value="AWB83168.1"/>
    <property type="molecule type" value="Genomic_DNA"/>
</dbReference>
<sequence>MTTPLDDQRNYRLPPVCILGLGLIGGSIMRDLAARGERVYGYNRSRSGAYAANKEGFDASTDLSATLDRAAGDEALIIIAVPMSAVESILDNIAARAPHCGITDVVSVKKPVYDLVRSRGLAPRYVGGHPMSGTENSGWNASHVGLFERAAWAVAYDWAAERTDAGEPVDPSWTTLFAQVCTLAALSGAEAVPVTVHHHDEAVARVSHLPHVIAESLAIVGDHGGTLAQSLAAGSFKGATRVAGTDPELVRNMCETNAEALVPVLDEFISLLGSARTALAGDTPTVKALSEAGNRAFVRMTARSGARRESVSPVRISSRPVMRVHPGAPGWVGQLKQIEDLGGRVEVF</sequence>
<dbReference type="InterPro" id="IPR003099">
    <property type="entry name" value="Prephen_DH"/>
</dbReference>
<accession>A0A2S0WBM3</accession>
<dbReference type="InterPro" id="IPR050812">
    <property type="entry name" value="Preph/Arog_dehydrog"/>
</dbReference>
<dbReference type="InterPro" id="IPR036291">
    <property type="entry name" value="NAD(P)-bd_dom_sf"/>
</dbReference>
<dbReference type="SUPFAM" id="SSF48179">
    <property type="entry name" value="6-phosphogluconate dehydrogenase C-terminal domain-like"/>
    <property type="match status" value="1"/>
</dbReference>
<dbReference type="AlphaFoldDB" id="A0A2S0WBM3"/>
<dbReference type="GO" id="GO:0004665">
    <property type="term" value="F:prephenate dehydrogenase (NADP+) activity"/>
    <property type="evidence" value="ECO:0007669"/>
    <property type="project" value="InterPro"/>
</dbReference>
<proteinExistence type="inferred from homology"/>
<dbReference type="Pfam" id="PF02153">
    <property type="entry name" value="PDH_N"/>
    <property type="match status" value="1"/>
</dbReference>
<dbReference type="SUPFAM" id="SSF51735">
    <property type="entry name" value="NAD(P)-binding Rossmann-fold domains"/>
    <property type="match status" value="1"/>
</dbReference>
<dbReference type="PROSITE" id="PS51176">
    <property type="entry name" value="PDH_ADH"/>
    <property type="match status" value="1"/>
</dbReference>
<dbReference type="PANTHER" id="PTHR21363">
    <property type="entry name" value="PREPHENATE DEHYDROGENASE"/>
    <property type="match status" value="1"/>
</dbReference>
<dbReference type="GO" id="GO:0008977">
    <property type="term" value="F:prephenate dehydrogenase (NAD+) activity"/>
    <property type="evidence" value="ECO:0007669"/>
    <property type="project" value="InterPro"/>
</dbReference>
<reference evidence="4" key="1">
    <citation type="submission" date="2018-01" db="EMBL/GenBank/DDBJ databases">
        <authorList>
            <person name="Li J."/>
        </authorList>
    </citation>
    <scope>NUCLEOTIDE SEQUENCE [LARGE SCALE GENOMIC DNA]</scope>
    <source>
        <strain evidence="4">2184</strain>
    </source>
</reference>
<keyword evidence="4" id="KW-1185">Reference proteome</keyword>
<dbReference type="Pfam" id="PF20463">
    <property type="entry name" value="PDH_C"/>
    <property type="match status" value="1"/>
</dbReference>